<name>A0A397VII4_9GLOM</name>
<keyword evidence="3" id="KW-1185">Reference proteome</keyword>
<sequence length="110" mass="12631">MKLVKEDLALEFKSYMQFRLVSSNLEVYGLIQNSTNNEYLMRSTVITYITDLGLSRKNDESDLKDSIYSILPYIAPEMLTEQTYIIASDVYSLGIIVTEMSTGKPHYDIE</sequence>
<accession>A0A397VII4</accession>
<dbReference type="OrthoDB" id="10261027at2759"/>
<dbReference type="EMBL" id="QKWP01000317">
    <property type="protein sequence ID" value="RIB22264.1"/>
    <property type="molecule type" value="Genomic_DNA"/>
</dbReference>
<dbReference type="GO" id="GO:0005524">
    <property type="term" value="F:ATP binding"/>
    <property type="evidence" value="ECO:0007669"/>
    <property type="project" value="InterPro"/>
</dbReference>
<feature type="domain" description="Protein kinase" evidence="1">
    <location>
        <begin position="1"/>
        <end position="110"/>
    </location>
</feature>
<dbReference type="Pfam" id="PF00069">
    <property type="entry name" value="Pkinase"/>
    <property type="match status" value="1"/>
</dbReference>
<comment type="caution">
    <text evidence="2">The sequence shown here is derived from an EMBL/GenBank/DDBJ whole genome shotgun (WGS) entry which is preliminary data.</text>
</comment>
<evidence type="ECO:0000259" key="1">
    <source>
        <dbReference type="PROSITE" id="PS50011"/>
    </source>
</evidence>
<evidence type="ECO:0000313" key="2">
    <source>
        <dbReference type="EMBL" id="RIB22264.1"/>
    </source>
</evidence>
<evidence type="ECO:0000313" key="3">
    <source>
        <dbReference type="Proteomes" id="UP000266673"/>
    </source>
</evidence>
<dbReference type="GO" id="GO:0004672">
    <property type="term" value="F:protein kinase activity"/>
    <property type="evidence" value="ECO:0007669"/>
    <property type="project" value="InterPro"/>
</dbReference>
<dbReference type="InterPro" id="IPR011009">
    <property type="entry name" value="Kinase-like_dom_sf"/>
</dbReference>
<dbReference type="PROSITE" id="PS50011">
    <property type="entry name" value="PROTEIN_KINASE_DOM"/>
    <property type="match status" value="1"/>
</dbReference>
<dbReference type="SUPFAM" id="SSF56112">
    <property type="entry name" value="Protein kinase-like (PK-like)"/>
    <property type="match status" value="1"/>
</dbReference>
<dbReference type="Proteomes" id="UP000266673">
    <property type="component" value="Unassembled WGS sequence"/>
</dbReference>
<reference evidence="2 3" key="1">
    <citation type="submission" date="2018-06" db="EMBL/GenBank/DDBJ databases">
        <title>Comparative genomics reveals the genomic features of Rhizophagus irregularis, R. cerebriforme, R. diaphanum and Gigaspora rosea, and their symbiotic lifestyle signature.</title>
        <authorList>
            <person name="Morin E."/>
            <person name="San Clemente H."/>
            <person name="Chen E.C.H."/>
            <person name="De La Providencia I."/>
            <person name="Hainaut M."/>
            <person name="Kuo A."/>
            <person name="Kohler A."/>
            <person name="Murat C."/>
            <person name="Tang N."/>
            <person name="Roy S."/>
            <person name="Loubradou J."/>
            <person name="Henrissat B."/>
            <person name="Grigoriev I.V."/>
            <person name="Corradi N."/>
            <person name="Roux C."/>
            <person name="Martin F.M."/>
        </authorList>
    </citation>
    <scope>NUCLEOTIDE SEQUENCE [LARGE SCALE GENOMIC DNA]</scope>
    <source>
        <strain evidence="2 3">DAOM 194757</strain>
    </source>
</reference>
<dbReference type="STRING" id="44941.A0A397VII4"/>
<protein>
    <recommendedName>
        <fullName evidence="1">Protein kinase domain-containing protein</fullName>
    </recommendedName>
</protein>
<proteinExistence type="predicted"/>
<organism evidence="2 3">
    <name type="scientific">Gigaspora rosea</name>
    <dbReference type="NCBI Taxonomy" id="44941"/>
    <lineage>
        <taxon>Eukaryota</taxon>
        <taxon>Fungi</taxon>
        <taxon>Fungi incertae sedis</taxon>
        <taxon>Mucoromycota</taxon>
        <taxon>Glomeromycotina</taxon>
        <taxon>Glomeromycetes</taxon>
        <taxon>Diversisporales</taxon>
        <taxon>Gigasporaceae</taxon>
        <taxon>Gigaspora</taxon>
    </lineage>
</organism>
<dbReference type="AlphaFoldDB" id="A0A397VII4"/>
<gene>
    <name evidence="2" type="ORF">C2G38_2174394</name>
</gene>
<dbReference type="InterPro" id="IPR000719">
    <property type="entry name" value="Prot_kinase_dom"/>
</dbReference>
<dbReference type="Gene3D" id="1.10.510.10">
    <property type="entry name" value="Transferase(Phosphotransferase) domain 1"/>
    <property type="match status" value="1"/>
</dbReference>